<evidence type="ECO:0000313" key="3">
    <source>
        <dbReference type="EMBL" id="ORY82738.1"/>
    </source>
</evidence>
<dbReference type="AlphaFoldDB" id="A0A1Y2FFK9"/>
<organism evidence="3 4">
    <name type="scientific">Neocallimastix californiae</name>
    <dbReference type="NCBI Taxonomy" id="1754190"/>
    <lineage>
        <taxon>Eukaryota</taxon>
        <taxon>Fungi</taxon>
        <taxon>Fungi incertae sedis</taxon>
        <taxon>Chytridiomycota</taxon>
        <taxon>Chytridiomycota incertae sedis</taxon>
        <taxon>Neocallimastigomycetes</taxon>
        <taxon>Neocallimastigales</taxon>
        <taxon>Neocallimastigaceae</taxon>
        <taxon>Neocallimastix</taxon>
    </lineage>
</organism>
<feature type="domain" description="AMP-activated protein kinase glycogen-binding" evidence="2">
    <location>
        <begin position="33"/>
        <end position="105"/>
    </location>
</feature>
<dbReference type="Proteomes" id="UP000193920">
    <property type="component" value="Unassembled WGS sequence"/>
</dbReference>
<dbReference type="SUPFAM" id="SSF81296">
    <property type="entry name" value="E set domains"/>
    <property type="match status" value="1"/>
</dbReference>
<feature type="compositionally biased region" description="Low complexity" evidence="1">
    <location>
        <begin position="129"/>
        <end position="143"/>
    </location>
</feature>
<keyword evidence="4" id="KW-1185">Reference proteome</keyword>
<dbReference type="InterPro" id="IPR014756">
    <property type="entry name" value="Ig_E-set"/>
</dbReference>
<dbReference type="InterPro" id="IPR013783">
    <property type="entry name" value="Ig-like_fold"/>
</dbReference>
<dbReference type="Pfam" id="PF16561">
    <property type="entry name" value="AMPK1_CBM"/>
    <property type="match status" value="1"/>
</dbReference>
<gene>
    <name evidence="3" type="ORF">LY90DRAFT_499701</name>
</gene>
<accession>A0A1Y2FFK9</accession>
<dbReference type="Gene3D" id="2.60.40.10">
    <property type="entry name" value="Immunoglobulins"/>
    <property type="match status" value="1"/>
</dbReference>
<evidence type="ECO:0000259" key="2">
    <source>
        <dbReference type="Pfam" id="PF16561"/>
    </source>
</evidence>
<comment type="caution">
    <text evidence="3">The sequence shown here is derived from an EMBL/GenBank/DDBJ whole genome shotgun (WGS) entry which is preliminary data.</text>
</comment>
<protein>
    <recommendedName>
        <fullName evidence="2">AMP-activated protein kinase glycogen-binding domain-containing protein</fullName>
    </recommendedName>
</protein>
<reference evidence="3 4" key="1">
    <citation type="submission" date="2016-08" db="EMBL/GenBank/DDBJ databases">
        <title>A Parts List for Fungal Cellulosomes Revealed by Comparative Genomics.</title>
        <authorList>
            <consortium name="DOE Joint Genome Institute"/>
            <person name="Haitjema C.H."/>
            <person name="Gilmore S.P."/>
            <person name="Henske J.K."/>
            <person name="Solomon K.V."/>
            <person name="De Groot R."/>
            <person name="Kuo A."/>
            <person name="Mondo S.J."/>
            <person name="Salamov A.A."/>
            <person name="Labutti K."/>
            <person name="Zhao Z."/>
            <person name="Chiniquy J."/>
            <person name="Barry K."/>
            <person name="Brewer H.M."/>
            <person name="Purvine S.O."/>
            <person name="Wright A.T."/>
            <person name="Boxma B."/>
            <person name="Van Alen T."/>
            <person name="Hackstein J.H."/>
            <person name="Baker S.E."/>
            <person name="Grigoriev I.V."/>
            <person name="O'Malley M.A."/>
        </authorList>
    </citation>
    <scope>NUCLEOTIDE SEQUENCE [LARGE SCALE GENOMIC DNA]</scope>
    <source>
        <strain evidence="3 4">G1</strain>
    </source>
</reference>
<evidence type="ECO:0000313" key="4">
    <source>
        <dbReference type="Proteomes" id="UP000193920"/>
    </source>
</evidence>
<proteinExistence type="predicted"/>
<dbReference type="InterPro" id="IPR032640">
    <property type="entry name" value="AMPK1_CBM"/>
</dbReference>
<evidence type="ECO:0000256" key="1">
    <source>
        <dbReference type="SAM" id="MobiDB-lite"/>
    </source>
</evidence>
<sequence length="162" mass="18187">MSTEQEIIRKNSKFISYTIDFPIIAGKIPEEIKTIRVVGDFGSWSGWLDMKKANDGSKYSADVSVRPGTTISYKFLINGNIWTSIDADKTVVDQDGHTMIVKKVLDTDDSSLKSKKSEVKVTEKEVTKKVQTPATTVTSTTKDTNQKKEKKQKKSCKNIYNI</sequence>
<dbReference type="OrthoDB" id="5873279at2759"/>
<name>A0A1Y2FFK9_9FUNG</name>
<feature type="region of interest" description="Disordered" evidence="1">
    <location>
        <begin position="123"/>
        <end position="162"/>
    </location>
</feature>
<dbReference type="EMBL" id="MCOG01000008">
    <property type="protein sequence ID" value="ORY82738.1"/>
    <property type="molecule type" value="Genomic_DNA"/>
</dbReference>